<comment type="caution">
    <text evidence="1">The sequence shown here is derived from an EMBL/GenBank/DDBJ whole genome shotgun (WGS) entry which is preliminary data.</text>
</comment>
<proteinExistence type="predicted"/>
<protein>
    <submittedName>
        <fullName evidence="1">Uncharacterized protein</fullName>
    </submittedName>
</protein>
<organism evidence="1 2">
    <name type="scientific">Candidatus Methanoperedens nitratireducens</name>
    <dbReference type="NCBI Taxonomy" id="1392998"/>
    <lineage>
        <taxon>Archaea</taxon>
        <taxon>Methanobacteriati</taxon>
        <taxon>Methanobacteriota</taxon>
        <taxon>Stenosarchaea group</taxon>
        <taxon>Methanomicrobia</taxon>
        <taxon>Methanosarcinales</taxon>
        <taxon>ANME-2 cluster</taxon>
        <taxon>Candidatus Methanoperedentaceae</taxon>
        <taxon>Candidatus Methanoperedens</taxon>
    </lineage>
</organism>
<accession>A0A0P7ZK26</accession>
<gene>
    <name evidence="1" type="ORF">MPEBLZ_01137</name>
</gene>
<dbReference type="Proteomes" id="UP000050360">
    <property type="component" value="Unassembled WGS sequence"/>
</dbReference>
<evidence type="ECO:0000313" key="1">
    <source>
        <dbReference type="EMBL" id="KPQ44276.1"/>
    </source>
</evidence>
<dbReference type="AlphaFoldDB" id="A0A0P7ZK26"/>
<evidence type="ECO:0000313" key="2">
    <source>
        <dbReference type="Proteomes" id="UP000050360"/>
    </source>
</evidence>
<sequence length="103" mass="12160">MITKQELIEELKVKEPRKIRKELQEKLLKKWKSDGEPVECGCGKEIPGQSEHYKQIQNNMFIVACGKRRKLKMPERYDAAAVLRQLVPWIIWDEKPKIAVEML</sequence>
<dbReference type="EMBL" id="LKCM01000100">
    <property type="protein sequence ID" value="KPQ44276.1"/>
    <property type="molecule type" value="Genomic_DNA"/>
</dbReference>
<name>A0A0P7ZK26_9EURY</name>
<reference evidence="1 2" key="1">
    <citation type="submission" date="2015-09" db="EMBL/GenBank/DDBJ databases">
        <title>A metagenomics-based metabolic model of nitrate-dependent anaerobic oxidation of methane by Methanoperedens-like archaea.</title>
        <authorList>
            <person name="Arshad A."/>
            <person name="Speth D.R."/>
            <person name="De Graaf R.M."/>
            <person name="Op Den Camp H.J."/>
            <person name="Jetten M.S."/>
            <person name="Welte C.U."/>
        </authorList>
    </citation>
    <scope>NUCLEOTIDE SEQUENCE [LARGE SCALE GENOMIC DNA]</scope>
</reference>